<comment type="caution">
    <text evidence="1">The sequence shown here is derived from an EMBL/GenBank/DDBJ whole genome shotgun (WGS) entry which is preliminary data.</text>
</comment>
<dbReference type="EMBL" id="WNTK01000011">
    <property type="protein sequence ID" value="KAG9476038.1"/>
    <property type="molecule type" value="Genomic_DNA"/>
</dbReference>
<evidence type="ECO:0000313" key="1">
    <source>
        <dbReference type="EMBL" id="KAG9476038.1"/>
    </source>
</evidence>
<reference evidence="1" key="1">
    <citation type="thesis" date="2020" institute="ProQuest LLC" country="789 East Eisenhower Parkway, Ann Arbor, MI, USA">
        <title>Comparative Genomics and Chromosome Evolution.</title>
        <authorList>
            <person name="Mudd A.B."/>
        </authorList>
    </citation>
    <scope>NUCLEOTIDE SEQUENCE</scope>
    <source>
        <strain evidence="1">HN-11 Male</strain>
        <tissue evidence="1">Kidney and liver</tissue>
    </source>
</reference>
<dbReference type="OrthoDB" id="5987909at2759"/>
<name>A0A8J6EVQ9_ELECQ</name>
<evidence type="ECO:0000313" key="2">
    <source>
        <dbReference type="Proteomes" id="UP000770717"/>
    </source>
</evidence>
<dbReference type="AlphaFoldDB" id="A0A8J6EVQ9"/>
<protein>
    <submittedName>
        <fullName evidence="1">Uncharacterized protein</fullName>
    </submittedName>
</protein>
<proteinExistence type="predicted"/>
<dbReference type="Gene3D" id="1.10.1220.70">
    <property type="match status" value="1"/>
</dbReference>
<sequence>MTKERIYASVIIQNLPVLNSAVNPIIYCVFSNRHCRLSRDRSSGRLAGTLRDKTEGVEMQVVSRPEYI</sequence>
<gene>
    <name evidence="1" type="ORF">GDO78_002874</name>
</gene>
<organism evidence="1 2">
    <name type="scientific">Eleutherodactylus coqui</name>
    <name type="common">Puerto Rican coqui</name>
    <dbReference type="NCBI Taxonomy" id="57060"/>
    <lineage>
        <taxon>Eukaryota</taxon>
        <taxon>Metazoa</taxon>
        <taxon>Chordata</taxon>
        <taxon>Craniata</taxon>
        <taxon>Vertebrata</taxon>
        <taxon>Euteleostomi</taxon>
        <taxon>Amphibia</taxon>
        <taxon>Batrachia</taxon>
        <taxon>Anura</taxon>
        <taxon>Neobatrachia</taxon>
        <taxon>Hyloidea</taxon>
        <taxon>Eleutherodactylidae</taxon>
        <taxon>Eleutherodactylinae</taxon>
        <taxon>Eleutherodactylus</taxon>
        <taxon>Eleutherodactylus</taxon>
    </lineage>
</organism>
<accession>A0A8J6EVQ9</accession>
<keyword evidence="2" id="KW-1185">Reference proteome</keyword>
<dbReference type="Proteomes" id="UP000770717">
    <property type="component" value="Unassembled WGS sequence"/>
</dbReference>